<dbReference type="InterPro" id="IPR036397">
    <property type="entry name" value="RNaseH_sf"/>
</dbReference>
<dbReference type="EMBL" id="JAIWYP010000009">
    <property type="protein sequence ID" value="KAH3779041.1"/>
    <property type="molecule type" value="Genomic_DNA"/>
</dbReference>
<gene>
    <name evidence="2" type="ORF">DPMN_180520</name>
</gene>
<name>A0A9D4EG09_DREPO</name>
<feature type="chain" id="PRO_5038520064" description="Secreted protein" evidence="1">
    <location>
        <begin position="19"/>
        <end position="70"/>
    </location>
</feature>
<dbReference type="Proteomes" id="UP000828390">
    <property type="component" value="Unassembled WGS sequence"/>
</dbReference>
<reference evidence="2" key="1">
    <citation type="journal article" date="2019" name="bioRxiv">
        <title>The Genome of the Zebra Mussel, Dreissena polymorpha: A Resource for Invasive Species Research.</title>
        <authorList>
            <person name="McCartney M.A."/>
            <person name="Auch B."/>
            <person name="Kono T."/>
            <person name="Mallez S."/>
            <person name="Zhang Y."/>
            <person name="Obille A."/>
            <person name="Becker A."/>
            <person name="Abrahante J.E."/>
            <person name="Garbe J."/>
            <person name="Badalamenti J.P."/>
            <person name="Herman A."/>
            <person name="Mangelson H."/>
            <person name="Liachko I."/>
            <person name="Sullivan S."/>
            <person name="Sone E.D."/>
            <person name="Koren S."/>
            <person name="Silverstein K.A.T."/>
            <person name="Beckman K.B."/>
            <person name="Gohl D.M."/>
        </authorList>
    </citation>
    <scope>NUCLEOTIDE SEQUENCE</scope>
    <source>
        <strain evidence="2">Duluth1</strain>
        <tissue evidence="2">Whole animal</tissue>
    </source>
</reference>
<feature type="signal peptide" evidence="1">
    <location>
        <begin position="1"/>
        <end position="18"/>
    </location>
</feature>
<dbReference type="GO" id="GO:0003676">
    <property type="term" value="F:nucleic acid binding"/>
    <property type="evidence" value="ECO:0007669"/>
    <property type="project" value="InterPro"/>
</dbReference>
<keyword evidence="1" id="KW-0732">Signal</keyword>
<keyword evidence="3" id="KW-1185">Reference proteome</keyword>
<dbReference type="AlphaFoldDB" id="A0A9D4EG09"/>
<sequence length="70" mass="8021">MRMLVVCNHVLRLLQVVAVQQHYVRPTPSELSETVITEECRLETGLDEEVIKNAHPLDHALEEVRGQHPL</sequence>
<evidence type="ECO:0000256" key="1">
    <source>
        <dbReference type="SAM" id="SignalP"/>
    </source>
</evidence>
<organism evidence="2 3">
    <name type="scientific">Dreissena polymorpha</name>
    <name type="common">Zebra mussel</name>
    <name type="synonym">Mytilus polymorpha</name>
    <dbReference type="NCBI Taxonomy" id="45954"/>
    <lineage>
        <taxon>Eukaryota</taxon>
        <taxon>Metazoa</taxon>
        <taxon>Spiralia</taxon>
        <taxon>Lophotrochozoa</taxon>
        <taxon>Mollusca</taxon>
        <taxon>Bivalvia</taxon>
        <taxon>Autobranchia</taxon>
        <taxon>Heteroconchia</taxon>
        <taxon>Euheterodonta</taxon>
        <taxon>Imparidentia</taxon>
        <taxon>Neoheterodontei</taxon>
        <taxon>Myida</taxon>
        <taxon>Dreissenoidea</taxon>
        <taxon>Dreissenidae</taxon>
        <taxon>Dreissena</taxon>
    </lineage>
</organism>
<protein>
    <recommendedName>
        <fullName evidence="4">Secreted protein</fullName>
    </recommendedName>
</protein>
<comment type="caution">
    <text evidence="2">The sequence shown here is derived from an EMBL/GenBank/DDBJ whole genome shotgun (WGS) entry which is preliminary data.</text>
</comment>
<accession>A0A9D4EG09</accession>
<evidence type="ECO:0000313" key="2">
    <source>
        <dbReference type="EMBL" id="KAH3779041.1"/>
    </source>
</evidence>
<dbReference type="Gene3D" id="3.30.420.10">
    <property type="entry name" value="Ribonuclease H-like superfamily/Ribonuclease H"/>
    <property type="match status" value="1"/>
</dbReference>
<evidence type="ECO:0008006" key="4">
    <source>
        <dbReference type="Google" id="ProtNLM"/>
    </source>
</evidence>
<proteinExistence type="predicted"/>
<reference evidence="2" key="2">
    <citation type="submission" date="2020-11" db="EMBL/GenBank/DDBJ databases">
        <authorList>
            <person name="McCartney M.A."/>
            <person name="Auch B."/>
            <person name="Kono T."/>
            <person name="Mallez S."/>
            <person name="Becker A."/>
            <person name="Gohl D.M."/>
            <person name="Silverstein K.A.T."/>
            <person name="Koren S."/>
            <person name="Bechman K.B."/>
            <person name="Herman A."/>
            <person name="Abrahante J.E."/>
            <person name="Garbe J."/>
        </authorList>
    </citation>
    <scope>NUCLEOTIDE SEQUENCE</scope>
    <source>
        <strain evidence="2">Duluth1</strain>
        <tissue evidence="2">Whole animal</tissue>
    </source>
</reference>
<evidence type="ECO:0000313" key="3">
    <source>
        <dbReference type="Proteomes" id="UP000828390"/>
    </source>
</evidence>